<dbReference type="PANTHER" id="PTHR33050">
    <property type="entry name" value="REVERSE TRANSCRIPTASE DOMAIN-CONTAINING PROTEIN"/>
    <property type="match status" value="1"/>
</dbReference>
<evidence type="ECO:0000259" key="4">
    <source>
        <dbReference type="PROSITE" id="PS50878"/>
    </source>
</evidence>
<evidence type="ECO:0000313" key="6">
    <source>
        <dbReference type="Proteomes" id="UP000765507"/>
    </source>
</evidence>
<dbReference type="PROSITE" id="PS50878">
    <property type="entry name" value="RT_POL"/>
    <property type="match status" value="1"/>
</dbReference>
<comment type="similarity">
    <text evidence="1">Belongs to the beta type-B retroviral polymerase family. HERV class-II K(HML-2) pol subfamily.</text>
</comment>
<dbReference type="PANTHER" id="PTHR33050:SF7">
    <property type="entry name" value="RIBONUCLEASE H"/>
    <property type="match status" value="1"/>
</dbReference>
<dbReference type="InterPro" id="IPR000477">
    <property type="entry name" value="RT_dom"/>
</dbReference>
<feature type="region of interest" description="Disordered" evidence="3">
    <location>
        <begin position="243"/>
        <end position="267"/>
    </location>
</feature>
<accession>A0A8T1TCE7</accession>
<comment type="caution">
    <text evidence="5">The sequence shown here is derived from an EMBL/GenBank/DDBJ whole genome shotgun (WGS) entry which is preliminary data.</text>
</comment>
<reference evidence="5 6" key="1">
    <citation type="journal article" date="2020" name="G3 (Bethesda)">
        <title>Draft Genome of the Common Snapping Turtle, Chelydra serpentina, a Model for Phenotypic Plasticity in Reptiles.</title>
        <authorList>
            <person name="Das D."/>
            <person name="Singh S.K."/>
            <person name="Bierstedt J."/>
            <person name="Erickson A."/>
            <person name="Galli G.L.J."/>
            <person name="Crossley D.A. 2nd"/>
            <person name="Rhen T."/>
        </authorList>
    </citation>
    <scope>NUCLEOTIDE SEQUENCE [LARGE SCALE GENOMIC DNA]</scope>
    <source>
        <strain evidence="5">KW</strain>
    </source>
</reference>
<evidence type="ECO:0000313" key="5">
    <source>
        <dbReference type="EMBL" id="KAG6939132.1"/>
    </source>
</evidence>
<dbReference type="Gene3D" id="3.10.10.10">
    <property type="entry name" value="HIV Type 1 Reverse Transcriptase, subunit A, domain 1"/>
    <property type="match status" value="1"/>
</dbReference>
<feature type="non-terminal residue" evidence="5">
    <location>
        <position position="298"/>
    </location>
</feature>
<feature type="domain" description="Reverse transcriptase" evidence="4">
    <location>
        <begin position="55"/>
        <end position="237"/>
    </location>
</feature>
<gene>
    <name evidence="5" type="ORF">G0U57_003101</name>
</gene>
<sequence length="298" mass="34252">MGQRVLNINSGWMTFDMIVCMPTYSKKNLPTLLQGSLSREYSQTRGELFTPARSGRTHPSSVPREKVYLIYFLISKKKGGWRPILNLCHINCFIRKLRFHMVTLAAIIPSLEKGMWFRALNMKDAYFHVDIHPAHRCFLRFMVGSHHFQYKVFPFRIVTTPKSLYQDILGTGSPCQMMCLIVFPYFNDWLPVAKSDQEAYVSTSMMLHLLSSLGVIINAEKYVLTSRQSLDFTRATLNSITTSVPAQEQVPDHEQYHSSRHKQPSGISQDMSFSLKSYVLVHRHHPILKTPPSLPSNL</sequence>
<evidence type="ECO:0000256" key="1">
    <source>
        <dbReference type="ARBA" id="ARBA00010879"/>
    </source>
</evidence>
<dbReference type="GO" id="GO:0004523">
    <property type="term" value="F:RNA-DNA hybrid ribonuclease activity"/>
    <property type="evidence" value="ECO:0007669"/>
    <property type="project" value="UniProtKB-EC"/>
</dbReference>
<dbReference type="AlphaFoldDB" id="A0A8T1TCE7"/>
<dbReference type="Gene3D" id="3.30.70.270">
    <property type="match status" value="1"/>
</dbReference>
<dbReference type="EC" id="3.1.26.4" evidence="2"/>
<keyword evidence="6" id="KW-1185">Reference proteome</keyword>
<evidence type="ECO:0000256" key="3">
    <source>
        <dbReference type="SAM" id="MobiDB-lite"/>
    </source>
</evidence>
<dbReference type="Proteomes" id="UP000765507">
    <property type="component" value="Unassembled WGS sequence"/>
</dbReference>
<organism evidence="5 6">
    <name type="scientific">Chelydra serpentina</name>
    <name type="common">Snapping turtle</name>
    <name type="synonym">Testudo serpentina</name>
    <dbReference type="NCBI Taxonomy" id="8475"/>
    <lineage>
        <taxon>Eukaryota</taxon>
        <taxon>Metazoa</taxon>
        <taxon>Chordata</taxon>
        <taxon>Craniata</taxon>
        <taxon>Vertebrata</taxon>
        <taxon>Euteleostomi</taxon>
        <taxon>Archelosauria</taxon>
        <taxon>Testudinata</taxon>
        <taxon>Testudines</taxon>
        <taxon>Cryptodira</taxon>
        <taxon>Durocryptodira</taxon>
        <taxon>Americhelydia</taxon>
        <taxon>Chelydroidea</taxon>
        <taxon>Chelydridae</taxon>
        <taxon>Chelydra</taxon>
    </lineage>
</organism>
<proteinExistence type="inferred from homology"/>
<dbReference type="SUPFAM" id="SSF56672">
    <property type="entry name" value="DNA/RNA polymerases"/>
    <property type="match status" value="1"/>
</dbReference>
<name>A0A8T1TCE7_CHESE</name>
<dbReference type="InterPro" id="IPR043128">
    <property type="entry name" value="Rev_trsase/Diguanyl_cyclase"/>
</dbReference>
<dbReference type="InterPro" id="IPR043502">
    <property type="entry name" value="DNA/RNA_pol_sf"/>
</dbReference>
<dbReference type="EMBL" id="JAHGAV010000013">
    <property type="protein sequence ID" value="KAG6939132.1"/>
    <property type="molecule type" value="Genomic_DNA"/>
</dbReference>
<protein>
    <recommendedName>
        <fullName evidence="2">ribonuclease H</fullName>
        <ecNumber evidence="2">3.1.26.4</ecNumber>
    </recommendedName>
</protein>
<dbReference type="InterPro" id="IPR052055">
    <property type="entry name" value="Hepadnavirus_pol/RT"/>
</dbReference>
<dbReference type="OrthoDB" id="9908277at2759"/>
<evidence type="ECO:0000256" key="2">
    <source>
        <dbReference type="ARBA" id="ARBA00012180"/>
    </source>
</evidence>